<dbReference type="PANTHER" id="PTHR32411:SF55">
    <property type="entry name" value="CYSTEINE-RICH REPEAT SECRETORY PROTEIN 55"/>
    <property type="match status" value="1"/>
</dbReference>
<evidence type="ECO:0000256" key="3">
    <source>
        <dbReference type="ARBA" id="ARBA00022729"/>
    </source>
</evidence>
<dbReference type="InterPro" id="IPR002902">
    <property type="entry name" value="GNK2"/>
</dbReference>
<evidence type="ECO:0000256" key="6">
    <source>
        <dbReference type="SAM" id="SignalP"/>
    </source>
</evidence>
<evidence type="ECO:0000313" key="9">
    <source>
        <dbReference type="Proteomes" id="UP001632038"/>
    </source>
</evidence>
<comment type="caution">
    <text evidence="8">The sequence shown here is derived from an EMBL/GenBank/DDBJ whole genome shotgun (WGS) entry which is preliminary data.</text>
</comment>
<protein>
    <recommendedName>
        <fullName evidence="7">Gnk2-homologous domain-containing protein</fullName>
    </recommendedName>
</protein>
<organism evidence="8 9">
    <name type="scientific">Castilleja foliolosa</name>
    <dbReference type="NCBI Taxonomy" id="1961234"/>
    <lineage>
        <taxon>Eukaryota</taxon>
        <taxon>Viridiplantae</taxon>
        <taxon>Streptophyta</taxon>
        <taxon>Embryophyta</taxon>
        <taxon>Tracheophyta</taxon>
        <taxon>Spermatophyta</taxon>
        <taxon>Magnoliopsida</taxon>
        <taxon>eudicotyledons</taxon>
        <taxon>Gunneridae</taxon>
        <taxon>Pentapetalae</taxon>
        <taxon>asterids</taxon>
        <taxon>lamiids</taxon>
        <taxon>Lamiales</taxon>
        <taxon>Orobanchaceae</taxon>
        <taxon>Pedicularideae</taxon>
        <taxon>Castillejinae</taxon>
        <taxon>Castilleja</taxon>
    </lineage>
</organism>
<gene>
    <name evidence="8" type="ORF">CASFOL_005675</name>
</gene>
<dbReference type="Gene3D" id="3.30.430.20">
    <property type="entry name" value="Gnk2 domain, C-X8-C-X2-C motif"/>
    <property type="match status" value="2"/>
</dbReference>
<feature type="signal peptide" evidence="6">
    <location>
        <begin position="1"/>
        <end position="25"/>
    </location>
</feature>
<comment type="similarity">
    <text evidence="5">Belongs to the cysteine-rich repeat secretory protein family.</text>
</comment>
<sequence>MNNNLDPHNNLLLLLLVFFILSNYSIIPSQCKKPTRYSCGAKKATYEFSNTIDNQLSTLVKLTYISGSTKTTSNYNNGNPLFALAQCRGDVPNHICSTCISNAINVLSSPEYCKSQSDAQIWYNYCYLRYSNISFFGDIRSLSEFIIANINEVKADFSRDFNMKLTALMDEITLEAITSQNWIGKGTRVLSNNDTLYALLQCNKDLEYDRCNQCLTIAKTKLDYNKDCYNREHINSTDD</sequence>
<evidence type="ECO:0000256" key="4">
    <source>
        <dbReference type="ARBA" id="ARBA00022737"/>
    </source>
</evidence>
<accession>A0ABD3E4P7</accession>
<keyword evidence="3 6" id="KW-0732">Signal</keyword>
<dbReference type="InterPro" id="IPR050581">
    <property type="entry name" value="CRR_secretory_protein"/>
</dbReference>
<dbReference type="PROSITE" id="PS51473">
    <property type="entry name" value="GNK2"/>
    <property type="match status" value="2"/>
</dbReference>
<dbReference type="PANTHER" id="PTHR32411">
    <property type="entry name" value="CYSTEINE-RICH REPEAT SECRETORY PROTEIN 38-RELATED"/>
    <property type="match status" value="1"/>
</dbReference>
<dbReference type="GO" id="GO:0005576">
    <property type="term" value="C:extracellular region"/>
    <property type="evidence" value="ECO:0007669"/>
    <property type="project" value="UniProtKB-SubCell"/>
</dbReference>
<feature type="chain" id="PRO_5044834638" description="Gnk2-homologous domain-containing protein" evidence="6">
    <location>
        <begin position="26"/>
        <end position="239"/>
    </location>
</feature>
<keyword evidence="9" id="KW-1185">Reference proteome</keyword>
<keyword evidence="4" id="KW-0677">Repeat</keyword>
<comment type="subcellular location">
    <subcellularLocation>
        <location evidence="1">Secreted</location>
    </subcellularLocation>
</comment>
<dbReference type="Pfam" id="PF01657">
    <property type="entry name" value="Stress-antifung"/>
    <property type="match status" value="2"/>
</dbReference>
<evidence type="ECO:0000259" key="7">
    <source>
        <dbReference type="PROSITE" id="PS51473"/>
    </source>
</evidence>
<feature type="domain" description="Gnk2-homologous" evidence="7">
    <location>
        <begin position="30"/>
        <end position="135"/>
    </location>
</feature>
<proteinExistence type="inferred from homology"/>
<feature type="domain" description="Gnk2-homologous" evidence="7">
    <location>
        <begin position="141"/>
        <end position="239"/>
    </location>
</feature>
<evidence type="ECO:0000256" key="1">
    <source>
        <dbReference type="ARBA" id="ARBA00004613"/>
    </source>
</evidence>
<dbReference type="AlphaFoldDB" id="A0ABD3E4P7"/>
<dbReference type="InterPro" id="IPR038408">
    <property type="entry name" value="GNK2_sf"/>
</dbReference>
<name>A0ABD3E4P7_9LAMI</name>
<evidence type="ECO:0000313" key="8">
    <source>
        <dbReference type="EMBL" id="KAL3649272.1"/>
    </source>
</evidence>
<dbReference type="EMBL" id="JAVIJP010000007">
    <property type="protein sequence ID" value="KAL3649272.1"/>
    <property type="molecule type" value="Genomic_DNA"/>
</dbReference>
<evidence type="ECO:0000256" key="5">
    <source>
        <dbReference type="ARBA" id="ARBA00038515"/>
    </source>
</evidence>
<dbReference type="CDD" id="cd23509">
    <property type="entry name" value="Gnk2-like"/>
    <property type="match status" value="1"/>
</dbReference>
<evidence type="ECO:0000256" key="2">
    <source>
        <dbReference type="ARBA" id="ARBA00022525"/>
    </source>
</evidence>
<reference evidence="9" key="1">
    <citation type="journal article" date="2024" name="IScience">
        <title>Strigolactones Initiate the Formation of Haustorium-like Structures in Castilleja.</title>
        <authorList>
            <person name="Buerger M."/>
            <person name="Peterson D."/>
            <person name="Chory J."/>
        </authorList>
    </citation>
    <scope>NUCLEOTIDE SEQUENCE [LARGE SCALE GENOMIC DNA]</scope>
</reference>
<dbReference type="Proteomes" id="UP001632038">
    <property type="component" value="Unassembled WGS sequence"/>
</dbReference>
<keyword evidence="2" id="KW-0964">Secreted</keyword>